<dbReference type="Gene3D" id="3.30.70.100">
    <property type="match status" value="1"/>
</dbReference>
<dbReference type="RefSeq" id="WP_191074959.1">
    <property type="nucleotide sequence ID" value="NZ_JACTAG010000001.1"/>
</dbReference>
<name>A0A927HGA1_9RHOB</name>
<evidence type="ECO:0000313" key="2">
    <source>
        <dbReference type="Proteomes" id="UP000635142"/>
    </source>
</evidence>
<evidence type="ECO:0000313" key="1">
    <source>
        <dbReference type="EMBL" id="MBD3664045.1"/>
    </source>
</evidence>
<reference evidence="1" key="1">
    <citation type="submission" date="2020-08" db="EMBL/GenBank/DDBJ databases">
        <title>Sulfitobacter aestuariivivens sp. nov., isolated from a tidal flat.</title>
        <authorList>
            <person name="Park S."/>
            <person name="Yoon J.-H."/>
        </authorList>
    </citation>
    <scope>NUCLEOTIDE SEQUENCE</scope>
    <source>
        <strain evidence="1">TSTF-M16</strain>
    </source>
</reference>
<accession>A0A927HGA1</accession>
<comment type="caution">
    <text evidence="1">The sequence shown here is derived from an EMBL/GenBank/DDBJ whole genome shotgun (WGS) entry which is preliminary data.</text>
</comment>
<dbReference type="Proteomes" id="UP000635142">
    <property type="component" value="Unassembled WGS sequence"/>
</dbReference>
<proteinExistence type="predicted"/>
<dbReference type="InterPro" id="IPR011008">
    <property type="entry name" value="Dimeric_a/b-barrel"/>
</dbReference>
<dbReference type="Pfam" id="PF08803">
    <property type="entry name" value="ydhR"/>
    <property type="match status" value="1"/>
</dbReference>
<gene>
    <name evidence="1" type="ORF">H9Q16_08940</name>
</gene>
<dbReference type="SUPFAM" id="SSF54909">
    <property type="entry name" value="Dimeric alpha+beta barrel"/>
    <property type="match status" value="1"/>
</dbReference>
<keyword evidence="2" id="KW-1185">Reference proteome</keyword>
<dbReference type="EMBL" id="JACTAG010000001">
    <property type="protein sequence ID" value="MBD3664045.1"/>
    <property type="molecule type" value="Genomic_DNA"/>
</dbReference>
<organism evidence="1 2">
    <name type="scientific">Sulfitobacter aestuariivivens</name>
    <dbReference type="NCBI Taxonomy" id="2766981"/>
    <lineage>
        <taxon>Bacteria</taxon>
        <taxon>Pseudomonadati</taxon>
        <taxon>Pseudomonadota</taxon>
        <taxon>Alphaproteobacteria</taxon>
        <taxon>Rhodobacterales</taxon>
        <taxon>Roseobacteraceae</taxon>
        <taxon>Sulfitobacter</taxon>
    </lineage>
</organism>
<dbReference type="InterPro" id="IPR014910">
    <property type="entry name" value="YdhR"/>
</dbReference>
<protein>
    <submittedName>
        <fullName evidence="1">YdhR family protein</fullName>
    </submittedName>
</protein>
<sequence>MTKQTQKTLAAAAIATTLAATSGGAETPNPLDQVAHVIQFVRFESTLPRESVLAAANERRPQFEAMPGLVQKYYLEFDEPNTYGGIYIWESKAAMAAFRETDLFKGIPAAYGIASQPRVDIIPILFPLR</sequence>
<dbReference type="AlphaFoldDB" id="A0A927HGA1"/>